<evidence type="ECO:0000256" key="2">
    <source>
        <dbReference type="ARBA" id="ARBA00010581"/>
    </source>
</evidence>
<feature type="transmembrane region" description="Helical" evidence="7">
    <location>
        <begin position="176"/>
        <end position="194"/>
    </location>
</feature>
<evidence type="ECO:0000256" key="1">
    <source>
        <dbReference type="ARBA" id="ARBA00004141"/>
    </source>
</evidence>
<dbReference type="GO" id="GO:0019646">
    <property type="term" value="P:aerobic electron transport chain"/>
    <property type="evidence" value="ECO:0007669"/>
    <property type="project" value="InterPro"/>
</dbReference>
<dbReference type="PANTHER" id="PTHR11403:SF10">
    <property type="entry name" value="CYTOCHROME C OXIDASE"/>
    <property type="match status" value="1"/>
</dbReference>
<dbReference type="PROSITE" id="PS50253">
    <property type="entry name" value="COX3"/>
    <property type="match status" value="1"/>
</dbReference>
<dbReference type="GO" id="GO:0005886">
    <property type="term" value="C:plasma membrane"/>
    <property type="evidence" value="ECO:0007669"/>
    <property type="project" value="UniProtKB-SubCell"/>
</dbReference>
<reference evidence="9 10" key="1">
    <citation type="submission" date="2013-09" db="EMBL/GenBank/DDBJ databases">
        <authorList>
            <person name="Zeng Z."/>
            <person name="Chen C."/>
        </authorList>
    </citation>
    <scope>NUCLEOTIDE SEQUENCE [LARGE SCALE GENOMIC DNA]</scope>
    <source>
        <strain evidence="9 10">GH29-5</strain>
    </source>
</reference>
<organism evidence="9 10">
    <name type="scientific">Flavobacterium suncheonense GH29-5 = DSM 17707</name>
    <dbReference type="NCBI Taxonomy" id="1121899"/>
    <lineage>
        <taxon>Bacteria</taxon>
        <taxon>Pseudomonadati</taxon>
        <taxon>Bacteroidota</taxon>
        <taxon>Flavobacteriia</taxon>
        <taxon>Flavobacteriales</taxon>
        <taxon>Flavobacteriaceae</taxon>
        <taxon>Flavobacterium</taxon>
    </lineage>
</organism>
<feature type="transmembrane region" description="Helical" evidence="7">
    <location>
        <begin position="21"/>
        <end position="42"/>
    </location>
</feature>
<accession>A0A0A2MNG6</accession>
<feature type="transmembrane region" description="Helical" evidence="7">
    <location>
        <begin position="127"/>
        <end position="155"/>
    </location>
</feature>
<feature type="transmembrane region" description="Helical" evidence="7">
    <location>
        <begin position="54"/>
        <end position="76"/>
    </location>
</feature>
<evidence type="ECO:0000259" key="8">
    <source>
        <dbReference type="PROSITE" id="PS50253"/>
    </source>
</evidence>
<name>A0A0A2MNG6_9FLAO</name>
<dbReference type="EMBL" id="JRLW01000005">
    <property type="protein sequence ID" value="KGO89835.1"/>
    <property type="molecule type" value="Genomic_DNA"/>
</dbReference>
<protein>
    <submittedName>
        <fullName evidence="9">Cytochrome oxidase subunit III</fullName>
    </submittedName>
</protein>
<dbReference type="GO" id="GO:0004129">
    <property type="term" value="F:cytochrome-c oxidase activity"/>
    <property type="evidence" value="ECO:0007669"/>
    <property type="project" value="InterPro"/>
</dbReference>
<keyword evidence="5 7" id="KW-0472">Membrane</keyword>
<dbReference type="OrthoDB" id="679789at2"/>
<dbReference type="PANTHER" id="PTHR11403">
    <property type="entry name" value="CYTOCHROME C OXIDASE SUBUNIT III"/>
    <property type="match status" value="1"/>
</dbReference>
<feature type="domain" description="Heme-copper oxidase subunit III family profile" evidence="8">
    <location>
        <begin position="1"/>
        <end position="195"/>
    </location>
</feature>
<dbReference type="STRING" id="1121899.GCA_000430025_01773"/>
<dbReference type="AlphaFoldDB" id="A0A0A2MNG6"/>
<dbReference type="Gene3D" id="1.20.120.80">
    <property type="entry name" value="Cytochrome c oxidase, subunit III, four-helix bundle"/>
    <property type="match status" value="1"/>
</dbReference>
<dbReference type="Proteomes" id="UP000030121">
    <property type="component" value="Unassembled WGS sequence"/>
</dbReference>
<feature type="transmembrane region" description="Helical" evidence="7">
    <location>
        <begin position="88"/>
        <end position="107"/>
    </location>
</feature>
<evidence type="ECO:0000256" key="4">
    <source>
        <dbReference type="ARBA" id="ARBA00022989"/>
    </source>
</evidence>
<evidence type="ECO:0000256" key="3">
    <source>
        <dbReference type="ARBA" id="ARBA00022692"/>
    </source>
</evidence>
<keyword evidence="10" id="KW-1185">Reference proteome</keyword>
<dbReference type="Pfam" id="PF00510">
    <property type="entry name" value="COX3"/>
    <property type="match status" value="1"/>
</dbReference>
<evidence type="ECO:0000256" key="7">
    <source>
        <dbReference type="SAM" id="Phobius"/>
    </source>
</evidence>
<dbReference type="InterPro" id="IPR013833">
    <property type="entry name" value="Cyt_c_oxidase_su3_a-hlx"/>
</dbReference>
<evidence type="ECO:0000313" key="10">
    <source>
        <dbReference type="Proteomes" id="UP000030121"/>
    </source>
</evidence>
<dbReference type="InterPro" id="IPR024791">
    <property type="entry name" value="Cyt_c/ubiquinol_Oxase_su3"/>
</dbReference>
<dbReference type="InterPro" id="IPR035973">
    <property type="entry name" value="Cyt_c_oxidase_su3-like_sf"/>
</dbReference>
<comment type="similarity">
    <text evidence="2 6">Belongs to the cytochrome c oxidase subunit 3 family.</text>
</comment>
<comment type="subcellular location">
    <subcellularLocation>
        <location evidence="6">Cell membrane</location>
        <topology evidence="6">Multi-pass membrane protein</topology>
    </subcellularLocation>
    <subcellularLocation>
        <location evidence="1">Membrane</location>
        <topology evidence="1">Multi-pass membrane protein</topology>
    </subcellularLocation>
</comment>
<dbReference type="InterPro" id="IPR000298">
    <property type="entry name" value="Cyt_c_oxidase-like_su3"/>
</dbReference>
<comment type="caution">
    <text evidence="9">The sequence shown here is derived from an EMBL/GenBank/DDBJ whole genome shotgun (WGS) entry which is preliminary data.</text>
</comment>
<dbReference type="eggNOG" id="COG1845">
    <property type="taxonomic scope" value="Bacteria"/>
</dbReference>
<keyword evidence="3 6" id="KW-0812">Transmembrane</keyword>
<evidence type="ECO:0000256" key="6">
    <source>
        <dbReference type="RuleBase" id="RU003376"/>
    </source>
</evidence>
<sequence>MSMEMSVQEERERKAKSYKMLLWFAIISIVMVFAGLTSAFVISKSRPDWVSDLIVPKAFIISTIVLLVSSVTFHLAKISIKKDSRGATTAYLLLTLALAIAFIYLQFSGFNELFANGFVPTGSTGTITVSFLYAFVIMHVAHLIGGTIALLVVIYNHYKQKYNATQTLGIELGAMFWHFLDFLWLYLFLFFYFYK</sequence>
<evidence type="ECO:0000256" key="5">
    <source>
        <dbReference type="ARBA" id="ARBA00023136"/>
    </source>
</evidence>
<evidence type="ECO:0000313" key="9">
    <source>
        <dbReference type="EMBL" id="KGO89835.1"/>
    </source>
</evidence>
<dbReference type="SUPFAM" id="SSF81452">
    <property type="entry name" value="Cytochrome c oxidase subunit III-like"/>
    <property type="match status" value="1"/>
</dbReference>
<keyword evidence="4 7" id="KW-1133">Transmembrane helix</keyword>
<proteinExistence type="inferred from homology"/>
<gene>
    <name evidence="9" type="ORF">Q764_06515</name>
</gene>